<dbReference type="SUPFAM" id="SSF103473">
    <property type="entry name" value="MFS general substrate transporter"/>
    <property type="match status" value="1"/>
</dbReference>
<feature type="transmembrane region" description="Helical" evidence="5">
    <location>
        <begin position="52"/>
        <end position="73"/>
    </location>
</feature>
<evidence type="ECO:0000256" key="1">
    <source>
        <dbReference type="ARBA" id="ARBA00004141"/>
    </source>
</evidence>
<dbReference type="PANTHER" id="PTHR23502">
    <property type="entry name" value="MAJOR FACILITATOR SUPERFAMILY"/>
    <property type="match status" value="1"/>
</dbReference>
<dbReference type="STRING" id="1220188.A0A4S3J365"/>
<name>A0A4S3J365_9EURO</name>
<evidence type="ECO:0000313" key="7">
    <source>
        <dbReference type="Proteomes" id="UP000308092"/>
    </source>
</evidence>
<keyword evidence="4 5" id="KW-0472">Membrane</keyword>
<evidence type="ECO:0000256" key="4">
    <source>
        <dbReference type="ARBA" id="ARBA00023136"/>
    </source>
</evidence>
<gene>
    <name evidence="6" type="ORF">EYZ11_012120</name>
</gene>
<keyword evidence="2 5" id="KW-0812">Transmembrane</keyword>
<dbReference type="AlphaFoldDB" id="A0A4S3J365"/>
<evidence type="ECO:0000256" key="3">
    <source>
        <dbReference type="ARBA" id="ARBA00022989"/>
    </source>
</evidence>
<dbReference type="GO" id="GO:0016020">
    <property type="term" value="C:membrane"/>
    <property type="evidence" value="ECO:0007669"/>
    <property type="project" value="UniProtKB-SubCell"/>
</dbReference>
<dbReference type="EMBL" id="SOSA01000847">
    <property type="protein sequence ID" value="THC88438.1"/>
    <property type="molecule type" value="Genomic_DNA"/>
</dbReference>
<sequence>MCVCLYAMENRPVIKWIGRKGLRLLYGPLFLNFTTIPSVFRSQYNFSSGITGLVYLDIGIGLALGLAIVATTSDKVVLKLTAEEGGKFEPEMRLPMMIFFSCLLPVSFFWYG</sequence>
<protein>
    <submittedName>
        <fullName evidence="6">Uncharacterized protein</fullName>
    </submittedName>
</protein>
<dbReference type="Proteomes" id="UP000308092">
    <property type="component" value="Unassembled WGS sequence"/>
</dbReference>
<comment type="caution">
    <text evidence="6">The sequence shown here is derived from an EMBL/GenBank/DDBJ whole genome shotgun (WGS) entry which is preliminary data.</text>
</comment>
<feature type="transmembrane region" description="Helical" evidence="5">
    <location>
        <begin position="21"/>
        <end position="40"/>
    </location>
</feature>
<keyword evidence="7" id="KW-1185">Reference proteome</keyword>
<evidence type="ECO:0000256" key="2">
    <source>
        <dbReference type="ARBA" id="ARBA00022692"/>
    </source>
</evidence>
<proteinExistence type="predicted"/>
<evidence type="ECO:0000256" key="5">
    <source>
        <dbReference type="SAM" id="Phobius"/>
    </source>
</evidence>
<comment type="subcellular location">
    <subcellularLocation>
        <location evidence="1">Membrane</location>
        <topology evidence="1">Multi-pass membrane protein</topology>
    </subcellularLocation>
</comment>
<organism evidence="6 7">
    <name type="scientific">Aspergillus tanneri</name>
    <dbReference type="NCBI Taxonomy" id="1220188"/>
    <lineage>
        <taxon>Eukaryota</taxon>
        <taxon>Fungi</taxon>
        <taxon>Dikarya</taxon>
        <taxon>Ascomycota</taxon>
        <taxon>Pezizomycotina</taxon>
        <taxon>Eurotiomycetes</taxon>
        <taxon>Eurotiomycetidae</taxon>
        <taxon>Eurotiales</taxon>
        <taxon>Aspergillaceae</taxon>
        <taxon>Aspergillus</taxon>
        <taxon>Aspergillus subgen. Circumdati</taxon>
    </lineage>
</organism>
<dbReference type="GO" id="GO:0022857">
    <property type="term" value="F:transmembrane transporter activity"/>
    <property type="evidence" value="ECO:0007669"/>
    <property type="project" value="TreeGrafter"/>
</dbReference>
<reference evidence="6 7" key="1">
    <citation type="submission" date="2019-03" db="EMBL/GenBank/DDBJ databases">
        <title>The genome sequence of a newly discovered highly antifungal drug resistant Aspergillus species, Aspergillus tanneri NIH 1004.</title>
        <authorList>
            <person name="Mounaud S."/>
            <person name="Singh I."/>
            <person name="Joardar V."/>
            <person name="Pakala S."/>
            <person name="Pakala S."/>
            <person name="Venepally P."/>
            <person name="Hoover J."/>
            <person name="Nierman W."/>
            <person name="Chung J."/>
            <person name="Losada L."/>
        </authorList>
    </citation>
    <scope>NUCLEOTIDE SEQUENCE [LARGE SCALE GENOMIC DNA]</scope>
    <source>
        <strain evidence="6 7">NIH1004</strain>
    </source>
</reference>
<feature type="transmembrane region" description="Helical" evidence="5">
    <location>
        <begin position="94"/>
        <end position="111"/>
    </location>
</feature>
<dbReference type="PANTHER" id="PTHR23502:SF33">
    <property type="entry name" value="MAJOR FACILITATOR SUPERFAMILY (MFS) PROFILE DOMAIN-CONTAINING PROTEIN-RELATED"/>
    <property type="match status" value="1"/>
</dbReference>
<evidence type="ECO:0000313" key="6">
    <source>
        <dbReference type="EMBL" id="THC88438.1"/>
    </source>
</evidence>
<dbReference type="VEuPathDB" id="FungiDB:EYZ11_012120"/>
<accession>A0A4S3J365</accession>
<keyword evidence="3 5" id="KW-1133">Transmembrane helix</keyword>
<dbReference type="InterPro" id="IPR036259">
    <property type="entry name" value="MFS_trans_sf"/>
</dbReference>